<accession>A0A9W9Z3A4</accession>
<proteinExistence type="predicted"/>
<dbReference type="InterPro" id="IPR036116">
    <property type="entry name" value="FN3_sf"/>
</dbReference>
<dbReference type="FunFam" id="2.60.40.10:FF:000028">
    <property type="entry name" value="Neuronal cell adhesion molecule"/>
    <property type="match status" value="1"/>
</dbReference>
<keyword evidence="4" id="KW-1185">Reference proteome</keyword>
<gene>
    <name evidence="3" type="primary">SDK1_5</name>
    <name evidence="3" type="ORF">OS493_018917</name>
</gene>
<comment type="caution">
    <text evidence="3">The sequence shown here is derived from an EMBL/GenBank/DDBJ whole genome shotgun (WGS) entry which is preliminary data.</text>
</comment>
<dbReference type="Pfam" id="PF00041">
    <property type="entry name" value="fn3"/>
    <property type="match status" value="1"/>
</dbReference>
<dbReference type="PROSITE" id="PS50853">
    <property type="entry name" value="FN3"/>
    <property type="match status" value="1"/>
</dbReference>
<dbReference type="OrthoDB" id="5988507at2759"/>
<evidence type="ECO:0000256" key="1">
    <source>
        <dbReference type="ARBA" id="ARBA00022737"/>
    </source>
</evidence>
<dbReference type="CDD" id="cd00063">
    <property type="entry name" value="FN3"/>
    <property type="match status" value="1"/>
</dbReference>
<organism evidence="3 4">
    <name type="scientific">Desmophyllum pertusum</name>
    <dbReference type="NCBI Taxonomy" id="174260"/>
    <lineage>
        <taxon>Eukaryota</taxon>
        <taxon>Metazoa</taxon>
        <taxon>Cnidaria</taxon>
        <taxon>Anthozoa</taxon>
        <taxon>Hexacorallia</taxon>
        <taxon>Scleractinia</taxon>
        <taxon>Caryophylliina</taxon>
        <taxon>Caryophylliidae</taxon>
        <taxon>Desmophyllum</taxon>
    </lineage>
</organism>
<sequence>MEFVVSISQVKLEEVCFGNKAMRVLNEFVMIFAKNAHGSAANVTAVNKTSTSIFITWDAVPANQSNGDILGYRVNYILTTTLDTRLVNVQTVYANLTGLKRNRIYYITVMAYNQHGDGPPSMALLVKTDEDSKF</sequence>
<evidence type="ECO:0000313" key="3">
    <source>
        <dbReference type="EMBL" id="KAJ7372414.1"/>
    </source>
</evidence>
<dbReference type="InterPro" id="IPR003961">
    <property type="entry name" value="FN3_dom"/>
</dbReference>
<dbReference type="AlphaFoldDB" id="A0A9W9Z3A4"/>
<name>A0A9W9Z3A4_9CNID</name>
<protein>
    <submittedName>
        <fullName evidence="3">Protein sidekick-1</fullName>
    </submittedName>
</protein>
<dbReference type="SUPFAM" id="SSF49265">
    <property type="entry name" value="Fibronectin type III"/>
    <property type="match status" value="1"/>
</dbReference>
<reference evidence="3" key="1">
    <citation type="submission" date="2023-01" db="EMBL/GenBank/DDBJ databases">
        <title>Genome assembly of the deep-sea coral Lophelia pertusa.</title>
        <authorList>
            <person name="Herrera S."/>
            <person name="Cordes E."/>
        </authorList>
    </citation>
    <scope>NUCLEOTIDE SEQUENCE</scope>
    <source>
        <strain evidence="3">USNM1676648</strain>
        <tissue evidence="3">Polyp</tissue>
    </source>
</reference>
<dbReference type="EMBL" id="MU826836">
    <property type="protein sequence ID" value="KAJ7372414.1"/>
    <property type="molecule type" value="Genomic_DNA"/>
</dbReference>
<evidence type="ECO:0000313" key="4">
    <source>
        <dbReference type="Proteomes" id="UP001163046"/>
    </source>
</evidence>
<keyword evidence="1" id="KW-0677">Repeat</keyword>
<evidence type="ECO:0000259" key="2">
    <source>
        <dbReference type="PROSITE" id="PS50853"/>
    </source>
</evidence>
<dbReference type="SMART" id="SM00060">
    <property type="entry name" value="FN3"/>
    <property type="match status" value="1"/>
</dbReference>
<dbReference type="Gene3D" id="2.60.40.10">
    <property type="entry name" value="Immunoglobulins"/>
    <property type="match status" value="1"/>
</dbReference>
<dbReference type="Proteomes" id="UP001163046">
    <property type="component" value="Unassembled WGS sequence"/>
</dbReference>
<dbReference type="InterPro" id="IPR013783">
    <property type="entry name" value="Ig-like_fold"/>
</dbReference>
<feature type="domain" description="Fibronectin type-III" evidence="2">
    <location>
        <begin position="39"/>
        <end position="131"/>
    </location>
</feature>